<sequence>MAKTLPSNTKNNPKEEVKKLEVRSSIYAHDTNMERDRNSEDTELEVKVEFSYRAQNGAIDAPFGLKMAPREAVLETPRKNSRSWAFDHSGFLWAAQAETEVVWTIKVRLGKLEMDVDRA</sequence>
<gene>
    <name evidence="1" type="ORF">LTRI10_LOCUS33567</name>
</gene>
<name>A0AAV2F416_9ROSI</name>
<protein>
    <submittedName>
        <fullName evidence="1">Uncharacterized protein</fullName>
    </submittedName>
</protein>
<keyword evidence="2" id="KW-1185">Reference proteome</keyword>
<reference evidence="1 2" key="1">
    <citation type="submission" date="2024-04" db="EMBL/GenBank/DDBJ databases">
        <authorList>
            <person name="Fracassetti M."/>
        </authorList>
    </citation>
    <scope>NUCLEOTIDE SEQUENCE [LARGE SCALE GENOMIC DNA]</scope>
</reference>
<dbReference type="EMBL" id="OZ034819">
    <property type="protein sequence ID" value="CAL1392955.1"/>
    <property type="molecule type" value="Genomic_DNA"/>
</dbReference>
<organism evidence="1 2">
    <name type="scientific">Linum trigynum</name>
    <dbReference type="NCBI Taxonomy" id="586398"/>
    <lineage>
        <taxon>Eukaryota</taxon>
        <taxon>Viridiplantae</taxon>
        <taxon>Streptophyta</taxon>
        <taxon>Embryophyta</taxon>
        <taxon>Tracheophyta</taxon>
        <taxon>Spermatophyta</taxon>
        <taxon>Magnoliopsida</taxon>
        <taxon>eudicotyledons</taxon>
        <taxon>Gunneridae</taxon>
        <taxon>Pentapetalae</taxon>
        <taxon>rosids</taxon>
        <taxon>fabids</taxon>
        <taxon>Malpighiales</taxon>
        <taxon>Linaceae</taxon>
        <taxon>Linum</taxon>
    </lineage>
</organism>
<evidence type="ECO:0000313" key="1">
    <source>
        <dbReference type="EMBL" id="CAL1392955.1"/>
    </source>
</evidence>
<evidence type="ECO:0000313" key="2">
    <source>
        <dbReference type="Proteomes" id="UP001497516"/>
    </source>
</evidence>
<proteinExistence type="predicted"/>
<dbReference type="AlphaFoldDB" id="A0AAV2F416"/>
<dbReference type="Proteomes" id="UP001497516">
    <property type="component" value="Chromosome 6"/>
</dbReference>
<accession>A0AAV2F416</accession>